<dbReference type="OrthoDB" id="157379at2759"/>
<evidence type="ECO:0000256" key="1">
    <source>
        <dbReference type="SAM" id="Phobius"/>
    </source>
</evidence>
<dbReference type="GeneID" id="24127631"/>
<accession>A0A067CHN9</accession>
<evidence type="ECO:0000259" key="2">
    <source>
        <dbReference type="PROSITE" id="PS51352"/>
    </source>
</evidence>
<feature type="domain" description="Thioredoxin" evidence="2">
    <location>
        <begin position="64"/>
        <end position="231"/>
    </location>
</feature>
<sequence>MLVRSIVKTAGWLGGPLLQACLLMSCAGYLTLNYVGSIAAFSLKDFAFVGVVGASVLIHRLRLKSYIEHDPTVRLLETTTPAHDLDSLEYYQGARVRLGEDEVIAVLFFGTWCKSSRIALREFQKVFDQYGGAVKFVAVTQEDKTELDNYGAHGTKASYYTPLADFRFGIATETGALTKGYQLAHGISTVPHVYLIGRDDTIFWHGHPLGKFEASRETADATRRTLAYNFAAKEKAA</sequence>
<dbReference type="Proteomes" id="UP000030745">
    <property type="component" value="Unassembled WGS sequence"/>
</dbReference>
<dbReference type="OMA" id="ACLLMSC"/>
<organism evidence="3 4">
    <name type="scientific">Saprolegnia parasitica (strain CBS 223.65)</name>
    <dbReference type="NCBI Taxonomy" id="695850"/>
    <lineage>
        <taxon>Eukaryota</taxon>
        <taxon>Sar</taxon>
        <taxon>Stramenopiles</taxon>
        <taxon>Oomycota</taxon>
        <taxon>Saprolegniomycetes</taxon>
        <taxon>Saprolegniales</taxon>
        <taxon>Saprolegniaceae</taxon>
        <taxon>Saprolegnia</taxon>
    </lineage>
</organism>
<dbReference type="AlphaFoldDB" id="A0A067CHN9"/>
<gene>
    <name evidence="3" type="ORF">SPRG_05228</name>
</gene>
<dbReference type="KEGG" id="spar:SPRG_05228"/>
<dbReference type="VEuPathDB" id="FungiDB:SPRG_05228"/>
<keyword evidence="1" id="KW-0472">Membrane</keyword>
<keyword evidence="1" id="KW-1133">Transmembrane helix</keyword>
<proteinExistence type="predicted"/>
<name>A0A067CHN9_SAPPC</name>
<protein>
    <recommendedName>
        <fullName evidence="2">Thioredoxin domain-containing protein</fullName>
    </recommendedName>
</protein>
<keyword evidence="1" id="KW-0812">Transmembrane</keyword>
<evidence type="ECO:0000313" key="3">
    <source>
        <dbReference type="EMBL" id="KDO30038.1"/>
    </source>
</evidence>
<dbReference type="RefSeq" id="XP_012199220.1">
    <property type="nucleotide sequence ID" value="XM_012343830.1"/>
</dbReference>
<dbReference type="InterPro" id="IPR013766">
    <property type="entry name" value="Thioredoxin_domain"/>
</dbReference>
<reference evidence="3 4" key="1">
    <citation type="journal article" date="2013" name="PLoS Genet.">
        <title>Distinctive expansion of potential virulence genes in the genome of the oomycete fish pathogen Saprolegnia parasitica.</title>
        <authorList>
            <person name="Jiang R.H."/>
            <person name="de Bruijn I."/>
            <person name="Haas B.J."/>
            <person name="Belmonte R."/>
            <person name="Lobach L."/>
            <person name="Christie J."/>
            <person name="van den Ackerveken G."/>
            <person name="Bottin A."/>
            <person name="Bulone V."/>
            <person name="Diaz-Moreno S.M."/>
            <person name="Dumas B."/>
            <person name="Fan L."/>
            <person name="Gaulin E."/>
            <person name="Govers F."/>
            <person name="Grenville-Briggs L.J."/>
            <person name="Horner N.R."/>
            <person name="Levin J.Z."/>
            <person name="Mammella M."/>
            <person name="Meijer H.J."/>
            <person name="Morris P."/>
            <person name="Nusbaum C."/>
            <person name="Oome S."/>
            <person name="Phillips A.J."/>
            <person name="van Rooyen D."/>
            <person name="Rzeszutek E."/>
            <person name="Saraiva M."/>
            <person name="Secombes C.J."/>
            <person name="Seidl M.F."/>
            <person name="Snel B."/>
            <person name="Stassen J.H."/>
            <person name="Sykes S."/>
            <person name="Tripathy S."/>
            <person name="van den Berg H."/>
            <person name="Vega-Arreguin J.C."/>
            <person name="Wawra S."/>
            <person name="Young S.K."/>
            <person name="Zeng Q."/>
            <person name="Dieguez-Uribeondo J."/>
            <person name="Russ C."/>
            <person name="Tyler B.M."/>
            <person name="van West P."/>
        </authorList>
    </citation>
    <scope>NUCLEOTIDE SEQUENCE [LARGE SCALE GENOMIC DNA]</scope>
    <source>
        <strain evidence="3 4">CBS 223.65</strain>
    </source>
</reference>
<feature type="transmembrane region" description="Helical" evidence="1">
    <location>
        <begin position="12"/>
        <end position="32"/>
    </location>
</feature>
<dbReference type="PROSITE" id="PS51257">
    <property type="entry name" value="PROKAR_LIPOPROTEIN"/>
    <property type="match status" value="1"/>
</dbReference>
<evidence type="ECO:0000313" key="4">
    <source>
        <dbReference type="Proteomes" id="UP000030745"/>
    </source>
</evidence>
<keyword evidence="4" id="KW-1185">Reference proteome</keyword>
<dbReference type="PROSITE" id="PS51352">
    <property type="entry name" value="THIOREDOXIN_2"/>
    <property type="match status" value="1"/>
</dbReference>
<dbReference type="Gene3D" id="3.40.30.10">
    <property type="entry name" value="Glutaredoxin"/>
    <property type="match status" value="1"/>
</dbReference>
<dbReference type="EMBL" id="KK583203">
    <property type="protein sequence ID" value="KDO30038.1"/>
    <property type="molecule type" value="Genomic_DNA"/>
</dbReference>
<feature type="transmembrane region" description="Helical" evidence="1">
    <location>
        <begin position="38"/>
        <end position="58"/>
    </location>
</feature>
<dbReference type="SUPFAM" id="SSF52833">
    <property type="entry name" value="Thioredoxin-like"/>
    <property type="match status" value="1"/>
</dbReference>
<dbReference type="InterPro" id="IPR036249">
    <property type="entry name" value="Thioredoxin-like_sf"/>
</dbReference>